<dbReference type="InterPro" id="IPR002123">
    <property type="entry name" value="Plipid/glycerol_acylTrfase"/>
</dbReference>
<accession>A0A2Z5G8D1</accession>
<dbReference type="GO" id="GO:0016746">
    <property type="term" value="F:acyltransferase activity"/>
    <property type="evidence" value="ECO:0007669"/>
    <property type="project" value="InterPro"/>
</dbReference>
<dbReference type="RefSeq" id="WP_114209714.1">
    <property type="nucleotide sequence ID" value="NZ_CP030840.1"/>
</dbReference>
<dbReference type="SUPFAM" id="SSF56801">
    <property type="entry name" value="Acetyl-CoA synthetase-like"/>
    <property type="match status" value="1"/>
</dbReference>
<dbReference type="Pfam" id="PF23562">
    <property type="entry name" value="AMP-binding_C_3"/>
    <property type="match status" value="1"/>
</dbReference>
<organism evidence="3 4">
    <name type="scientific">Acidisarcina polymorpha</name>
    <dbReference type="NCBI Taxonomy" id="2211140"/>
    <lineage>
        <taxon>Bacteria</taxon>
        <taxon>Pseudomonadati</taxon>
        <taxon>Acidobacteriota</taxon>
        <taxon>Terriglobia</taxon>
        <taxon>Terriglobales</taxon>
        <taxon>Acidobacteriaceae</taxon>
        <taxon>Acidisarcina</taxon>
    </lineage>
</organism>
<feature type="domain" description="Carrier" evidence="2">
    <location>
        <begin position="540"/>
        <end position="618"/>
    </location>
</feature>
<dbReference type="Gene3D" id="3.30.300.30">
    <property type="match status" value="1"/>
</dbReference>
<dbReference type="Gene3D" id="1.10.1200.10">
    <property type="entry name" value="ACP-like"/>
    <property type="match status" value="1"/>
</dbReference>
<dbReference type="OrthoDB" id="9803968at2"/>
<dbReference type="KEGG" id="abas:ACPOL_5833"/>
<dbReference type="Pfam" id="PF01553">
    <property type="entry name" value="Acyltransferase"/>
    <property type="match status" value="1"/>
</dbReference>
<dbReference type="InterPro" id="IPR042099">
    <property type="entry name" value="ANL_N_sf"/>
</dbReference>
<dbReference type="SUPFAM" id="SSF47336">
    <property type="entry name" value="ACP-like"/>
    <property type="match status" value="1"/>
</dbReference>
<dbReference type="PROSITE" id="PS50075">
    <property type="entry name" value="CARRIER"/>
    <property type="match status" value="1"/>
</dbReference>
<name>A0A2Z5G8D1_9BACT</name>
<evidence type="ECO:0000313" key="4">
    <source>
        <dbReference type="Proteomes" id="UP000253606"/>
    </source>
</evidence>
<reference evidence="3 4" key="1">
    <citation type="journal article" date="2018" name="Front. Microbiol.">
        <title>Hydrolytic Capabilities as a Key to Environmental Success: Chitinolytic and Cellulolytic Acidobacteria From Acidic Sub-arctic Soils and Boreal Peatlands.</title>
        <authorList>
            <person name="Belova S.E."/>
            <person name="Ravin N.V."/>
            <person name="Pankratov T.A."/>
            <person name="Rakitin A.L."/>
            <person name="Ivanova A.A."/>
            <person name="Beletsky A.V."/>
            <person name="Mardanov A.V."/>
            <person name="Sinninghe Damste J.S."/>
            <person name="Dedysh S.N."/>
        </authorList>
    </citation>
    <scope>NUCLEOTIDE SEQUENCE [LARGE SCALE GENOMIC DNA]</scope>
    <source>
        <strain evidence="3 4">SBC82</strain>
    </source>
</reference>
<evidence type="ECO:0000256" key="1">
    <source>
        <dbReference type="SAM" id="MobiDB-lite"/>
    </source>
</evidence>
<dbReference type="InterPro" id="IPR045851">
    <property type="entry name" value="AMP-bd_C_sf"/>
</dbReference>
<dbReference type="InterPro" id="IPR009081">
    <property type="entry name" value="PP-bd_ACP"/>
</dbReference>
<dbReference type="PANTHER" id="PTHR43767">
    <property type="entry name" value="LONG-CHAIN-FATTY-ACID--COA LIGASE"/>
    <property type="match status" value="1"/>
</dbReference>
<keyword evidence="4" id="KW-1185">Reference proteome</keyword>
<dbReference type="Pfam" id="PF00550">
    <property type="entry name" value="PP-binding"/>
    <property type="match status" value="1"/>
</dbReference>
<dbReference type="Gene3D" id="3.40.50.12780">
    <property type="entry name" value="N-terminal domain of ligase-like"/>
    <property type="match status" value="1"/>
</dbReference>
<dbReference type="InterPro" id="IPR050237">
    <property type="entry name" value="ATP-dep_AMP-bd_enzyme"/>
</dbReference>
<dbReference type="InterPro" id="IPR020845">
    <property type="entry name" value="AMP-binding_CS"/>
</dbReference>
<dbReference type="InterPro" id="IPR036736">
    <property type="entry name" value="ACP-like_sf"/>
</dbReference>
<evidence type="ECO:0000259" key="2">
    <source>
        <dbReference type="PROSITE" id="PS50075"/>
    </source>
</evidence>
<gene>
    <name evidence="3" type="ORF">ACPOL_5833</name>
</gene>
<protein>
    <submittedName>
        <fullName evidence="3">Long-chain-fatty-acid--CoA ligase</fullName>
    </submittedName>
</protein>
<dbReference type="InterPro" id="IPR000873">
    <property type="entry name" value="AMP-dep_synth/lig_dom"/>
</dbReference>
<feature type="region of interest" description="Disordered" evidence="1">
    <location>
        <begin position="624"/>
        <end position="644"/>
    </location>
</feature>
<dbReference type="Pfam" id="PF00501">
    <property type="entry name" value="AMP-binding"/>
    <property type="match status" value="1"/>
</dbReference>
<dbReference type="PANTHER" id="PTHR43767:SF1">
    <property type="entry name" value="NONRIBOSOMAL PEPTIDE SYNTHASE PES1 (EUROFUNG)-RELATED"/>
    <property type="match status" value="1"/>
</dbReference>
<dbReference type="EMBL" id="CP030840">
    <property type="protein sequence ID" value="AXC15077.1"/>
    <property type="molecule type" value="Genomic_DNA"/>
</dbReference>
<dbReference type="SUPFAM" id="SSF69593">
    <property type="entry name" value="Glycerol-3-phosphate (1)-acyltransferase"/>
    <property type="match status" value="1"/>
</dbReference>
<dbReference type="AlphaFoldDB" id="A0A2Z5G8D1"/>
<dbReference type="GO" id="GO:0016878">
    <property type="term" value="F:acid-thiol ligase activity"/>
    <property type="evidence" value="ECO:0007669"/>
    <property type="project" value="UniProtKB-ARBA"/>
</dbReference>
<dbReference type="PROSITE" id="PS00455">
    <property type="entry name" value="AMP_BINDING"/>
    <property type="match status" value="1"/>
</dbReference>
<dbReference type="CDD" id="cd07989">
    <property type="entry name" value="LPLAT_AGPAT-like"/>
    <property type="match status" value="1"/>
</dbReference>
<dbReference type="Proteomes" id="UP000253606">
    <property type="component" value="Chromosome"/>
</dbReference>
<keyword evidence="3" id="KW-0436">Ligase</keyword>
<proteinExistence type="predicted"/>
<dbReference type="SMART" id="SM00563">
    <property type="entry name" value="PlsC"/>
    <property type="match status" value="1"/>
</dbReference>
<sequence>MRANLATLVEDFRRHGAQTAVVVYRGNRRYATSYRELALLAGRFSAELARRGIGPGERVVLWGENSAEWIAAFFGCLLRGVIAVPLDAAGSGDFGARVIADVAPRLIAGDRSLLARAELPGSSKPPQLSFLDFADSLPAEPLFTVDPSVSDVTPLQIVFTSGTTSEPKGVVHTHRNVLASLGPIEREIGKYLKYERIFHPLRFLHSLPLSHVFGQFMGLWVPPLLAAEVHFESQLEPSRLIATIRRERISVLAAVPRVLEPLRTHLLASDPRLAEEMAAGRGERVWKHWWRFRGIHRAFGFKFWAIVCGGASLPQELEEFWNTLGFALIQGYGLTETAALVTLNHPFKIGRGTIGKPLPGREVRLGENGEILVRGDMLSTSSWQGGRLQPRQDEWLATGDLAARDASGELRFVGRQSDVIVSASGMNIHAADLEAALCKQPGVRSCVVVGCPALGGTEPLAVVIDSGVSQSPAANGISAADGALAEAVRGANRELAEFQQIRRWVRWPEMEFPYTPTGKLLRRRVADWACAALARPDEAGREAGDGDWLLRLIASVSGAKVTEASDASLLSEDLQLDSLGRVQLQSALEQQLGVELPDDAMEGVRTLGELRALVSLPGRRNVEERVERRVPAPETPSDRATKPDDHRYPFWPWTTPVRWLRVLFLETVMRPLVWLLAAPQVIRDSSGLPDGPLLIIANHVSSYDAALVLYALPPKLRHRVAVAMSGEMLRDFREGRRQSEFRFSDFGPVAYFLITALFNVFPLPRSMGFRRSFAHAGQAMDRGYSVLIFPEGHRSEDGRLHPFRSGIGILAAESRVPILPVALRGVGEIKQAKSKWFRSGKLMIHVGRIQSIDEAVGPAVLTQSLEEVIRGM</sequence>
<evidence type="ECO:0000313" key="3">
    <source>
        <dbReference type="EMBL" id="AXC15077.1"/>
    </source>
</evidence>